<feature type="transmembrane region" description="Helical" evidence="4">
    <location>
        <begin position="126"/>
        <end position="143"/>
    </location>
</feature>
<dbReference type="Proteomes" id="UP000327194">
    <property type="component" value="Chromosome"/>
</dbReference>
<dbReference type="GO" id="GO:0042026">
    <property type="term" value="P:protein refolding"/>
    <property type="evidence" value="ECO:0007669"/>
    <property type="project" value="TreeGrafter"/>
</dbReference>
<protein>
    <submittedName>
        <fullName evidence="6">DnaJ domain-containing protein</fullName>
    </submittedName>
</protein>
<dbReference type="CDD" id="cd06257">
    <property type="entry name" value="DnaJ"/>
    <property type="match status" value="1"/>
</dbReference>
<dbReference type="GO" id="GO:0051082">
    <property type="term" value="F:unfolded protein binding"/>
    <property type="evidence" value="ECO:0007669"/>
    <property type="project" value="TreeGrafter"/>
</dbReference>
<dbReference type="PANTHER" id="PTHR43096">
    <property type="entry name" value="DNAJ HOMOLOG 1, MITOCHONDRIAL-RELATED"/>
    <property type="match status" value="1"/>
</dbReference>
<evidence type="ECO:0000313" key="6">
    <source>
        <dbReference type="EMBL" id="QFX92924.1"/>
    </source>
</evidence>
<dbReference type="PRINTS" id="PR00625">
    <property type="entry name" value="JDOMAIN"/>
</dbReference>
<feature type="transmembrane region" description="Helical" evidence="4">
    <location>
        <begin position="149"/>
        <end position="165"/>
    </location>
</feature>
<dbReference type="KEGG" id="lfv:LF543_04930"/>
<sequence length="168" mass="19100">MVAYGNLDYYYAILGLPATADKQEVDQAYRKLAKKYHPDVNPSPNAASKFKEITNAYEIIKENNYSSGFGSYTGSGQSSYESHSRDSNTNNDSHQQNTNYNYSNYQQHQNQKHEPHQFNDADIGKIILWIAVAISIATLVIVIKVLPLSIIYAVLIVCGILYYFYQRK</sequence>
<evidence type="ECO:0000313" key="7">
    <source>
        <dbReference type="Proteomes" id="UP000327194"/>
    </source>
</evidence>
<name>A0AAE6TWM0_9LACO</name>
<dbReference type="SMART" id="SM00271">
    <property type="entry name" value="DnaJ"/>
    <property type="match status" value="1"/>
</dbReference>
<dbReference type="RefSeq" id="WP_010021929.1">
    <property type="nucleotide sequence ID" value="NZ_AZDS01000003.1"/>
</dbReference>
<dbReference type="InterPro" id="IPR001623">
    <property type="entry name" value="DnaJ_domain"/>
</dbReference>
<dbReference type="AlphaFoldDB" id="A0AAE6TWM0"/>
<dbReference type="EMBL" id="CP045562">
    <property type="protein sequence ID" value="QFX92924.1"/>
    <property type="molecule type" value="Genomic_DNA"/>
</dbReference>
<evidence type="ECO:0000256" key="4">
    <source>
        <dbReference type="SAM" id="Phobius"/>
    </source>
</evidence>
<keyword evidence="4" id="KW-0812">Transmembrane</keyword>
<dbReference type="GO" id="GO:0005737">
    <property type="term" value="C:cytoplasm"/>
    <property type="evidence" value="ECO:0007669"/>
    <property type="project" value="TreeGrafter"/>
</dbReference>
<keyword evidence="2" id="KW-0346">Stress response</keyword>
<dbReference type="InterPro" id="IPR036869">
    <property type="entry name" value="J_dom_sf"/>
</dbReference>
<dbReference type="SUPFAM" id="SSF46565">
    <property type="entry name" value="Chaperone J-domain"/>
    <property type="match status" value="1"/>
</dbReference>
<dbReference type="GO" id="GO:0006260">
    <property type="term" value="P:DNA replication"/>
    <property type="evidence" value="ECO:0007669"/>
    <property type="project" value="UniProtKB-KW"/>
</dbReference>
<dbReference type="PROSITE" id="PS50076">
    <property type="entry name" value="DNAJ_2"/>
    <property type="match status" value="1"/>
</dbReference>
<evidence type="ECO:0000259" key="5">
    <source>
        <dbReference type="PROSITE" id="PS50076"/>
    </source>
</evidence>
<gene>
    <name evidence="6" type="ORF">LF543_04930</name>
</gene>
<feature type="region of interest" description="Disordered" evidence="3">
    <location>
        <begin position="76"/>
        <end position="100"/>
    </location>
</feature>
<feature type="domain" description="J" evidence="5">
    <location>
        <begin position="9"/>
        <end position="84"/>
    </location>
</feature>
<keyword evidence="4" id="KW-0472">Membrane</keyword>
<proteinExistence type="predicted"/>
<accession>A0AAE6TWM0</accession>
<keyword evidence="4" id="KW-1133">Transmembrane helix</keyword>
<evidence type="ECO:0000256" key="1">
    <source>
        <dbReference type="ARBA" id="ARBA00022705"/>
    </source>
</evidence>
<dbReference type="PANTHER" id="PTHR43096:SF10">
    <property type="entry name" value="CHAPERONE PROTEIN DNAJ A6, CHLOROPLASTIC"/>
    <property type="match status" value="1"/>
</dbReference>
<evidence type="ECO:0000256" key="2">
    <source>
        <dbReference type="ARBA" id="ARBA00023016"/>
    </source>
</evidence>
<dbReference type="Gene3D" id="1.10.287.110">
    <property type="entry name" value="DnaJ domain"/>
    <property type="match status" value="1"/>
</dbReference>
<organism evidence="6 7">
    <name type="scientific">Fructilactobacillus fructivorans</name>
    <dbReference type="NCBI Taxonomy" id="1614"/>
    <lineage>
        <taxon>Bacteria</taxon>
        <taxon>Bacillati</taxon>
        <taxon>Bacillota</taxon>
        <taxon>Bacilli</taxon>
        <taxon>Lactobacillales</taxon>
        <taxon>Lactobacillaceae</taxon>
        <taxon>Fructilactobacillus</taxon>
    </lineage>
</organism>
<reference evidence="6 7" key="1">
    <citation type="submission" date="2019-10" db="EMBL/GenBank/DDBJ databases">
        <title>Genome sequencing of Lactobacillus fructivorans.</title>
        <authorList>
            <person name="Kim K."/>
        </authorList>
    </citation>
    <scope>NUCLEOTIDE SEQUENCE [LARGE SCALE GENOMIC DNA]</scope>
    <source>
        <strain evidence="6 7">LF543</strain>
    </source>
</reference>
<keyword evidence="1" id="KW-0235">DNA replication</keyword>
<dbReference type="Pfam" id="PF00226">
    <property type="entry name" value="DnaJ"/>
    <property type="match status" value="1"/>
</dbReference>
<evidence type="ECO:0000256" key="3">
    <source>
        <dbReference type="SAM" id="MobiDB-lite"/>
    </source>
</evidence>